<dbReference type="Proteomes" id="UP001220964">
    <property type="component" value="Unassembled WGS sequence"/>
</dbReference>
<dbReference type="EMBL" id="JARGYC010000050">
    <property type="protein sequence ID" value="MDF0602425.1"/>
    <property type="molecule type" value="Genomic_DNA"/>
</dbReference>
<evidence type="ECO:0000313" key="3">
    <source>
        <dbReference type="Proteomes" id="UP001220964"/>
    </source>
</evidence>
<reference evidence="2" key="1">
    <citation type="submission" date="2023-03" db="EMBL/GenBank/DDBJ databases">
        <title>Multiphase analysis and comparison of six strains from genera Psychromarinibacter, Lutimaribacter, and Maritimibacter, including a novel species: Psychromarinibacter sediminicola sp. nov.</title>
        <authorList>
            <person name="Wang Y.-H."/>
            <person name="Ye M.-Q."/>
            <person name="Du Z.-J."/>
        </authorList>
    </citation>
    <scope>NUCLEOTIDE SEQUENCE</scope>
    <source>
        <strain evidence="2">C21-152</strain>
    </source>
</reference>
<organism evidence="2 3">
    <name type="scientific">Psychromarinibacter sediminicola</name>
    <dbReference type="NCBI Taxonomy" id="3033385"/>
    <lineage>
        <taxon>Bacteria</taxon>
        <taxon>Pseudomonadati</taxon>
        <taxon>Pseudomonadota</taxon>
        <taxon>Alphaproteobacteria</taxon>
        <taxon>Rhodobacterales</taxon>
        <taxon>Paracoccaceae</taxon>
        <taxon>Psychromarinibacter</taxon>
    </lineage>
</organism>
<keyword evidence="1" id="KW-0472">Membrane</keyword>
<accession>A0AAE3TB88</accession>
<name>A0AAE3TB88_9RHOB</name>
<dbReference type="AlphaFoldDB" id="A0AAE3TB88"/>
<keyword evidence="1" id="KW-1133">Transmembrane helix</keyword>
<gene>
    <name evidence="2" type="ORF">P1J78_16925</name>
</gene>
<dbReference type="RefSeq" id="WP_275568554.1">
    <property type="nucleotide sequence ID" value="NZ_JARGYC010000050.1"/>
</dbReference>
<comment type="caution">
    <text evidence="2">The sequence shown here is derived from an EMBL/GenBank/DDBJ whole genome shotgun (WGS) entry which is preliminary data.</text>
</comment>
<keyword evidence="1" id="KW-0812">Transmembrane</keyword>
<evidence type="ECO:0000313" key="2">
    <source>
        <dbReference type="EMBL" id="MDF0602425.1"/>
    </source>
</evidence>
<evidence type="ECO:0000256" key="1">
    <source>
        <dbReference type="SAM" id="Phobius"/>
    </source>
</evidence>
<sequence>MTGLSRPLLRAWAWLTGLSLAAALATLAPVPPWAVAAATLLLALAKARLILARYLDLARAPCWLSGTMLVLALWAALAFALYAAPALTP</sequence>
<protein>
    <submittedName>
        <fullName evidence="2">Nitric oxide reductase F protein</fullName>
    </submittedName>
</protein>
<keyword evidence="3" id="KW-1185">Reference proteome</keyword>
<proteinExistence type="predicted"/>
<feature type="transmembrane region" description="Helical" evidence="1">
    <location>
        <begin position="63"/>
        <end position="84"/>
    </location>
</feature>